<dbReference type="Proteomes" id="UP000681722">
    <property type="component" value="Unassembled WGS sequence"/>
</dbReference>
<proteinExistence type="predicted"/>
<sequence length="746" mass="86528">PDNNVTVRTNFNPDSEQDGQSIWLDFADDGKLKETERESISTPGVLGSASCVCVHTTVEPRCMKETEFVLAWHMPVIKFGLAQQLYKRTLPAWYRSTLFNELYFVSDGGTVWLDVSDVVDDTLAVHIRKYGRFAYLEGHEYRMYNTYDVHFYASFALIQLWPELELSIQYDFASTIPKETLDTRLYLFEGNMSSVKSINCVPHDLGDPDSFSSLSSPLNLNERPPVHTSTPLCSENPQSISISKQKNSPTGLHREQAIISQTALDNIHKLNQDFCILGLIDFVDNEVNIEKTIEYSRKLIENYKKLAESNHDLNEKLNTIEQNHDLTIKGEDSFKQQIEHITKEKQRFLDENKQHRQKINELNQVVQQNQKEIRRLTNLYSQHESMYKHQYKTLERQMFKLKDRLNTDNPNTSSTIDLSWSLQVEEKLQQSLSKQREYLLQKIIHDFDQKHRLFMLENEQLRQCLVDIEKRLTKIVNIANNNYVLQQKSSKLNDTWTADNNEIAINIEDDELFENNLQNLPCDAINEIVRNHFETLYHQLEKLLSTKQQLYEPETRTEEEICTDNNSHRINDANFLSNISSLNSPFDRPNHVLNGKNKYSIDKERIRLENDKRLLLIMMNDFQQQREVVSSMRWEFEWSKRTQPLPKLPEGFAHKLSKNYYYDRDARRLVTPPQVLFTAHQMLTTGAAQQNLLTDSAQKAQASLASSSSTTQSTPASAGTATIPEAVKNTQTSGLRTPGNLFNWDQ</sequence>
<feature type="domain" description="Glycosyl-hydrolase family 116 N-terminal" evidence="4">
    <location>
        <begin position="3"/>
        <end position="92"/>
    </location>
</feature>
<evidence type="ECO:0000313" key="7">
    <source>
        <dbReference type="Proteomes" id="UP000663829"/>
    </source>
</evidence>
<evidence type="ECO:0000313" key="6">
    <source>
        <dbReference type="EMBL" id="CAF3991502.1"/>
    </source>
</evidence>
<feature type="region of interest" description="Disordered" evidence="2">
    <location>
        <begin position="704"/>
        <end position="746"/>
    </location>
</feature>
<dbReference type="PANTHER" id="PTHR12654:SF0">
    <property type="entry name" value="NON-LYSOSOMAL GLUCOSYLCERAMIDASE"/>
    <property type="match status" value="1"/>
</dbReference>
<dbReference type="Pfam" id="PF12215">
    <property type="entry name" value="Glyco_hydr_116N"/>
    <property type="match status" value="1"/>
</dbReference>
<evidence type="ECO:0000259" key="3">
    <source>
        <dbReference type="Pfam" id="PF04685"/>
    </source>
</evidence>
<feature type="compositionally biased region" description="Low complexity" evidence="2">
    <location>
        <begin position="704"/>
        <end position="722"/>
    </location>
</feature>
<dbReference type="EMBL" id="CAJOBC010009583">
    <property type="protein sequence ID" value="CAF3991502.1"/>
    <property type="molecule type" value="Genomic_DNA"/>
</dbReference>
<dbReference type="EMBL" id="CAJNOQ010009579">
    <property type="protein sequence ID" value="CAF1228794.1"/>
    <property type="molecule type" value="Genomic_DNA"/>
</dbReference>
<accession>A0A814YF91</accession>
<protein>
    <submittedName>
        <fullName evidence="5">Uncharacterized protein</fullName>
    </submittedName>
</protein>
<dbReference type="InterPro" id="IPR024462">
    <property type="entry name" value="GH116_N"/>
</dbReference>
<dbReference type="AlphaFoldDB" id="A0A814YF91"/>
<evidence type="ECO:0000259" key="4">
    <source>
        <dbReference type="Pfam" id="PF12215"/>
    </source>
</evidence>
<dbReference type="OrthoDB" id="312015at2759"/>
<dbReference type="PANTHER" id="PTHR12654">
    <property type="entry name" value="BILE ACID BETA-GLUCOSIDASE-RELATED"/>
    <property type="match status" value="1"/>
</dbReference>
<keyword evidence="1" id="KW-0175">Coiled coil</keyword>
<feature type="non-terminal residue" evidence="5">
    <location>
        <position position="746"/>
    </location>
</feature>
<evidence type="ECO:0000256" key="1">
    <source>
        <dbReference type="SAM" id="Coils"/>
    </source>
</evidence>
<dbReference type="Pfam" id="PF07347">
    <property type="entry name" value="CI-B14_5a"/>
    <property type="match status" value="1"/>
</dbReference>
<dbReference type="InterPro" id="IPR006775">
    <property type="entry name" value="GH116_catalytic"/>
</dbReference>
<feature type="compositionally biased region" description="Polar residues" evidence="2">
    <location>
        <begin position="227"/>
        <end position="247"/>
    </location>
</feature>
<dbReference type="GO" id="GO:0005743">
    <property type="term" value="C:mitochondrial inner membrane"/>
    <property type="evidence" value="ECO:0007669"/>
    <property type="project" value="InterPro"/>
</dbReference>
<evidence type="ECO:0000256" key="2">
    <source>
        <dbReference type="SAM" id="MobiDB-lite"/>
    </source>
</evidence>
<gene>
    <name evidence="5" type="ORF">GPM918_LOCUS25062</name>
    <name evidence="6" type="ORF">SRO942_LOCUS25066</name>
</gene>
<feature type="region of interest" description="Disordered" evidence="2">
    <location>
        <begin position="225"/>
        <end position="247"/>
    </location>
</feature>
<dbReference type="GO" id="GO:0008422">
    <property type="term" value="F:beta-glucosidase activity"/>
    <property type="evidence" value="ECO:0007669"/>
    <property type="project" value="TreeGrafter"/>
</dbReference>
<dbReference type="InterPro" id="IPR052566">
    <property type="entry name" value="Non-lysos_glucosylceramidase"/>
</dbReference>
<reference evidence="5" key="1">
    <citation type="submission" date="2021-02" db="EMBL/GenBank/DDBJ databases">
        <authorList>
            <person name="Nowell W R."/>
        </authorList>
    </citation>
    <scope>NUCLEOTIDE SEQUENCE</scope>
</reference>
<dbReference type="Proteomes" id="UP000663829">
    <property type="component" value="Unassembled WGS sequence"/>
</dbReference>
<name>A0A814YF91_9BILA</name>
<dbReference type="InterPro" id="IPR009947">
    <property type="entry name" value="NDUA7"/>
</dbReference>
<comment type="caution">
    <text evidence="5">The sequence shown here is derived from an EMBL/GenBank/DDBJ whole genome shotgun (WGS) entry which is preliminary data.</text>
</comment>
<feature type="domain" description="Glycosyl-hydrolase family 116 catalytic region" evidence="3">
    <location>
        <begin position="131"/>
        <end position="209"/>
    </location>
</feature>
<evidence type="ECO:0000313" key="5">
    <source>
        <dbReference type="EMBL" id="CAF1228794.1"/>
    </source>
</evidence>
<feature type="coiled-coil region" evidence="1">
    <location>
        <begin position="296"/>
        <end position="386"/>
    </location>
</feature>
<dbReference type="GO" id="GO:0042773">
    <property type="term" value="P:ATP synthesis coupled electron transport"/>
    <property type="evidence" value="ECO:0007669"/>
    <property type="project" value="InterPro"/>
</dbReference>
<dbReference type="Pfam" id="PF04685">
    <property type="entry name" value="DUF608"/>
    <property type="match status" value="1"/>
</dbReference>
<organism evidence="5 7">
    <name type="scientific">Didymodactylos carnosus</name>
    <dbReference type="NCBI Taxonomy" id="1234261"/>
    <lineage>
        <taxon>Eukaryota</taxon>
        <taxon>Metazoa</taxon>
        <taxon>Spiralia</taxon>
        <taxon>Gnathifera</taxon>
        <taxon>Rotifera</taxon>
        <taxon>Eurotatoria</taxon>
        <taxon>Bdelloidea</taxon>
        <taxon>Philodinida</taxon>
        <taxon>Philodinidae</taxon>
        <taxon>Didymodactylos</taxon>
    </lineage>
</organism>
<keyword evidence="7" id="KW-1185">Reference proteome</keyword>